<dbReference type="Gene3D" id="3.90.180.10">
    <property type="entry name" value="Medium-chain alcohol dehydrogenases, catalytic domain"/>
    <property type="match status" value="2"/>
</dbReference>
<dbReference type="AlphaFoldDB" id="A0AAN6Y7D6"/>
<evidence type="ECO:0000313" key="5">
    <source>
        <dbReference type="Proteomes" id="UP001301769"/>
    </source>
</evidence>
<dbReference type="SUPFAM" id="SSF51735">
    <property type="entry name" value="NAD(P)-binding Rossmann-fold domains"/>
    <property type="match status" value="1"/>
</dbReference>
<reference evidence="4" key="1">
    <citation type="journal article" date="2023" name="Mol. Phylogenet. Evol.">
        <title>Genome-scale phylogeny and comparative genomics of the fungal order Sordariales.</title>
        <authorList>
            <person name="Hensen N."/>
            <person name="Bonometti L."/>
            <person name="Westerberg I."/>
            <person name="Brannstrom I.O."/>
            <person name="Guillou S."/>
            <person name="Cros-Aarteil S."/>
            <person name="Calhoun S."/>
            <person name="Haridas S."/>
            <person name="Kuo A."/>
            <person name="Mondo S."/>
            <person name="Pangilinan J."/>
            <person name="Riley R."/>
            <person name="LaButti K."/>
            <person name="Andreopoulos B."/>
            <person name="Lipzen A."/>
            <person name="Chen C."/>
            <person name="Yan M."/>
            <person name="Daum C."/>
            <person name="Ng V."/>
            <person name="Clum A."/>
            <person name="Steindorff A."/>
            <person name="Ohm R.A."/>
            <person name="Martin F."/>
            <person name="Silar P."/>
            <person name="Natvig D.O."/>
            <person name="Lalanne C."/>
            <person name="Gautier V."/>
            <person name="Ament-Velasquez S.L."/>
            <person name="Kruys A."/>
            <person name="Hutchinson M.I."/>
            <person name="Powell A.J."/>
            <person name="Barry K."/>
            <person name="Miller A.N."/>
            <person name="Grigoriev I.V."/>
            <person name="Debuchy R."/>
            <person name="Gladieux P."/>
            <person name="Hiltunen Thoren M."/>
            <person name="Johannesson H."/>
        </authorList>
    </citation>
    <scope>NUCLEOTIDE SEQUENCE</scope>
    <source>
        <strain evidence="4">PSN293</strain>
    </source>
</reference>
<dbReference type="InterPro" id="IPR002364">
    <property type="entry name" value="Quin_OxRdtase/zeta-crystal_CS"/>
</dbReference>
<sequence length="478" mass="50227">MTDTNMSSSAISTTTSPGPPPAADQSPGTTPKKTIKAWTYTKGGLPRNCLHLTTDHPYPEFPPPSQQAPGSGNESPKEPEEWLLVKVTYAALNPGEVLLMNLLPPLMSLAFSKSAGVPQVPVYDLTGTVLDSSPSSEEADSSSRASDDDEGASSSSKFKKGSKVVAFLPVGFILSSKSGALQEVISFPAKYAVLLPDKVASPSASGASSSSSSGANTTQGGIDKLAAGLFLAGCTALAQIRDAALQPGQKVLVYGASGGIGSMAVQLAREAVGPEGKVVGVCSTRNLKPVFELGCCDFVMDYINPATIFTGEVEQDTIVEGAGSNQEGRTTKETIEQALAGMYDAEEVQFDAIIDCYGSQTLYNYSAGYLKSDGVYSACGIHANGYGYAPILASGWKLMINALWPRTKWLGGTGRTWKAASMFDPGREMMEYLVGLFSEGKLRVLVDSEWAFEDVLSGYEVLLSGRARGKIVIRVGGA</sequence>
<dbReference type="GO" id="GO:0005739">
    <property type="term" value="C:mitochondrion"/>
    <property type="evidence" value="ECO:0007669"/>
    <property type="project" value="TreeGrafter"/>
</dbReference>
<dbReference type="InterPro" id="IPR020843">
    <property type="entry name" value="ER"/>
</dbReference>
<proteinExistence type="predicted"/>
<dbReference type="GO" id="GO:0008270">
    <property type="term" value="F:zinc ion binding"/>
    <property type="evidence" value="ECO:0007669"/>
    <property type="project" value="InterPro"/>
</dbReference>
<dbReference type="GO" id="GO:0016491">
    <property type="term" value="F:oxidoreductase activity"/>
    <property type="evidence" value="ECO:0007669"/>
    <property type="project" value="UniProtKB-KW"/>
</dbReference>
<feature type="region of interest" description="Disordered" evidence="2">
    <location>
        <begin position="129"/>
        <end position="156"/>
    </location>
</feature>
<dbReference type="InterPro" id="IPR050700">
    <property type="entry name" value="YIM1/Zinc_Alcohol_DH_Fams"/>
</dbReference>
<keyword evidence="5" id="KW-1185">Reference proteome</keyword>
<organism evidence="4 5">
    <name type="scientific">Rhypophila decipiens</name>
    <dbReference type="NCBI Taxonomy" id="261697"/>
    <lineage>
        <taxon>Eukaryota</taxon>
        <taxon>Fungi</taxon>
        <taxon>Dikarya</taxon>
        <taxon>Ascomycota</taxon>
        <taxon>Pezizomycotina</taxon>
        <taxon>Sordariomycetes</taxon>
        <taxon>Sordariomycetidae</taxon>
        <taxon>Sordariales</taxon>
        <taxon>Naviculisporaceae</taxon>
        <taxon>Rhypophila</taxon>
    </lineage>
</organism>
<dbReference type="Gene3D" id="3.40.50.720">
    <property type="entry name" value="NAD(P)-binding Rossmann-like Domain"/>
    <property type="match status" value="1"/>
</dbReference>
<evidence type="ECO:0000259" key="3">
    <source>
        <dbReference type="SMART" id="SM00829"/>
    </source>
</evidence>
<name>A0AAN6Y7D6_9PEZI</name>
<protein>
    <recommendedName>
        <fullName evidence="3">Enoyl reductase (ER) domain-containing protein</fullName>
    </recommendedName>
</protein>
<comment type="caution">
    <text evidence="4">The sequence shown here is derived from an EMBL/GenBank/DDBJ whole genome shotgun (WGS) entry which is preliminary data.</text>
</comment>
<dbReference type="Pfam" id="PF13602">
    <property type="entry name" value="ADH_zinc_N_2"/>
    <property type="match status" value="1"/>
</dbReference>
<dbReference type="PANTHER" id="PTHR11695">
    <property type="entry name" value="ALCOHOL DEHYDROGENASE RELATED"/>
    <property type="match status" value="1"/>
</dbReference>
<evidence type="ECO:0000313" key="4">
    <source>
        <dbReference type="EMBL" id="KAK4210807.1"/>
    </source>
</evidence>
<gene>
    <name evidence="4" type="ORF">QBC37DRAFT_428147</name>
</gene>
<feature type="region of interest" description="Disordered" evidence="2">
    <location>
        <begin position="1"/>
        <end position="78"/>
    </location>
</feature>
<feature type="domain" description="Enoyl reductase (ER)" evidence="3">
    <location>
        <begin position="65"/>
        <end position="473"/>
    </location>
</feature>
<dbReference type="CDD" id="cd08267">
    <property type="entry name" value="MDR1"/>
    <property type="match status" value="1"/>
</dbReference>
<feature type="compositionally biased region" description="Low complexity" evidence="2">
    <location>
        <begin position="7"/>
        <end position="16"/>
    </location>
</feature>
<keyword evidence="1" id="KW-0560">Oxidoreductase</keyword>
<dbReference type="Proteomes" id="UP001301769">
    <property type="component" value="Unassembled WGS sequence"/>
</dbReference>
<evidence type="ECO:0000256" key="1">
    <source>
        <dbReference type="ARBA" id="ARBA00023002"/>
    </source>
</evidence>
<accession>A0AAN6Y7D6</accession>
<dbReference type="PANTHER" id="PTHR11695:SF294">
    <property type="entry name" value="RETICULON-4-INTERACTING PROTEIN 1, MITOCHONDRIAL"/>
    <property type="match status" value="1"/>
</dbReference>
<reference evidence="4" key="2">
    <citation type="submission" date="2023-05" db="EMBL/GenBank/DDBJ databases">
        <authorList>
            <consortium name="Lawrence Berkeley National Laboratory"/>
            <person name="Steindorff A."/>
            <person name="Hensen N."/>
            <person name="Bonometti L."/>
            <person name="Westerberg I."/>
            <person name="Brannstrom I.O."/>
            <person name="Guillou S."/>
            <person name="Cros-Aarteil S."/>
            <person name="Calhoun S."/>
            <person name="Haridas S."/>
            <person name="Kuo A."/>
            <person name="Mondo S."/>
            <person name="Pangilinan J."/>
            <person name="Riley R."/>
            <person name="Labutti K."/>
            <person name="Andreopoulos B."/>
            <person name="Lipzen A."/>
            <person name="Chen C."/>
            <person name="Yanf M."/>
            <person name="Daum C."/>
            <person name="Ng V."/>
            <person name="Clum A."/>
            <person name="Ohm R."/>
            <person name="Martin F."/>
            <person name="Silar P."/>
            <person name="Natvig D."/>
            <person name="Lalanne C."/>
            <person name="Gautier V."/>
            <person name="Ament-Velasquez S.L."/>
            <person name="Kruys A."/>
            <person name="Hutchinson M.I."/>
            <person name="Powell A.J."/>
            <person name="Barry K."/>
            <person name="Miller A.N."/>
            <person name="Grigoriev I.V."/>
            <person name="Debuchy R."/>
            <person name="Gladieux P."/>
            <person name="Thoren M.H."/>
            <person name="Johannesson H."/>
        </authorList>
    </citation>
    <scope>NUCLEOTIDE SEQUENCE</scope>
    <source>
        <strain evidence="4">PSN293</strain>
    </source>
</reference>
<dbReference type="SUPFAM" id="SSF50129">
    <property type="entry name" value="GroES-like"/>
    <property type="match status" value="1"/>
</dbReference>
<dbReference type="EMBL" id="MU858165">
    <property type="protein sequence ID" value="KAK4210807.1"/>
    <property type="molecule type" value="Genomic_DNA"/>
</dbReference>
<dbReference type="InterPro" id="IPR036291">
    <property type="entry name" value="NAD(P)-bd_dom_sf"/>
</dbReference>
<dbReference type="SMART" id="SM00829">
    <property type="entry name" value="PKS_ER"/>
    <property type="match status" value="1"/>
</dbReference>
<dbReference type="InterPro" id="IPR011032">
    <property type="entry name" value="GroES-like_sf"/>
</dbReference>
<evidence type="ECO:0000256" key="2">
    <source>
        <dbReference type="SAM" id="MobiDB-lite"/>
    </source>
</evidence>
<dbReference type="PROSITE" id="PS01162">
    <property type="entry name" value="QOR_ZETA_CRYSTAL"/>
    <property type="match status" value="1"/>
</dbReference>